<reference evidence="1 2" key="1">
    <citation type="submission" date="2019-12" db="EMBL/GenBank/DDBJ databases">
        <title>Whole-genome analyses of novel actinobacteria.</title>
        <authorList>
            <person name="Sahin N."/>
            <person name="Saygin H."/>
        </authorList>
    </citation>
    <scope>NUCLEOTIDE SEQUENCE [LARGE SCALE GENOMIC DNA]</scope>
    <source>
        <strain evidence="1 2">KC615</strain>
    </source>
</reference>
<evidence type="ECO:0000313" key="2">
    <source>
        <dbReference type="Proteomes" id="UP000430692"/>
    </source>
</evidence>
<dbReference type="EMBL" id="WUUL01000005">
    <property type="protein sequence ID" value="MXQ53846.1"/>
    <property type="molecule type" value="Genomic_DNA"/>
</dbReference>
<accession>A0A6I4VVH7</accession>
<dbReference type="AlphaFoldDB" id="A0A6I4VVH7"/>
<keyword evidence="2" id="KW-1185">Reference proteome</keyword>
<gene>
    <name evidence="1" type="ORF">GSM42_08970</name>
</gene>
<sequence>MEITQNKGLSGVTDAVGGPLTGDLIQSLSFDGQAVIYGNYSTEKFELHNYDILMKNIGIKAYLYRYFLTPPQQKDEKTLQEIIDATENNDFQVSIGGMHPLEDYKAAIHESLYRPEQGKRYFIFPK</sequence>
<proteinExistence type="predicted"/>
<dbReference type="Proteomes" id="UP000430692">
    <property type="component" value="Unassembled WGS sequence"/>
</dbReference>
<dbReference type="SUPFAM" id="SSF51735">
    <property type="entry name" value="NAD(P)-binding Rossmann-fold domains"/>
    <property type="match status" value="1"/>
</dbReference>
<comment type="caution">
    <text evidence="1">The sequence shown here is derived from an EMBL/GenBank/DDBJ whole genome shotgun (WGS) entry which is preliminary data.</text>
</comment>
<name>A0A6I4VVH7_9BACL</name>
<dbReference type="Gene3D" id="3.40.50.720">
    <property type="entry name" value="NAD(P)-binding Rossmann-like Domain"/>
    <property type="match status" value="1"/>
</dbReference>
<dbReference type="InterPro" id="IPR036291">
    <property type="entry name" value="NAD(P)-bd_dom_sf"/>
</dbReference>
<dbReference type="Gene3D" id="3.90.180.10">
    <property type="entry name" value="Medium-chain alcohol dehydrogenases, catalytic domain"/>
    <property type="match status" value="1"/>
</dbReference>
<evidence type="ECO:0008006" key="3">
    <source>
        <dbReference type="Google" id="ProtNLM"/>
    </source>
</evidence>
<protein>
    <recommendedName>
        <fullName evidence="3">Zinc-binding dehydrogenase</fullName>
    </recommendedName>
</protein>
<organism evidence="1 2">
    <name type="scientific">Shimazuella alba</name>
    <dbReference type="NCBI Taxonomy" id="2690964"/>
    <lineage>
        <taxon>Bacteria</taxon>
        <taxon>Bacillati</taxon>
        <taxon>Bacillota</taxon>
        <taxon>Bacilli</taxon>
        <taxon>Bacillales</taxon>
        <taxon>Thermoactinomycetaceae</taxon>
        <taxon>Shimazuella</taxon>
    </lineage>
</organism>
<evidence type="ECO:0000313" key="1">
    <source>
        <dbReference type="EMBL" id="MXQ53846.1"/>
    </source>
</evidence>
<dbReference type="RefSeq" id="WP_160801206.1">
    <property type="nucleotide sequence ID" value="NZ_WUUL01000005.1"/>
</dbReference>